<evidence type="ECO:0000256" key="9">
    <source>
        <dbReference type="SAM" id="MobiDB-lite"/>
    </source>
</evidence>
<reference evidence="11 12" key="1">
    <citation type="submission" date="2024-08" db="EMBL/GenBank/DDBJ databases">
        <title>The draft genome of Apodemus speciosus.</title>
        <authorList>
            <person name="Nabeshima K."/>
            <person name="Suzuki S."/>
            <person name="Onuma M."/>
        </authorList>
    </citation>
    <scope>NUCLEOTIDE SEQUENCE [LARGE SCALE GENOMIC DNA]</scope>
    <source>
        <strain evidence="11">IB14-021</strain>
    </source>
</reference>
<name>A0ABQ0ECZ9_APOSI</name>
<feature type="domain" description="WD repeat-containing protein 75 second beta-propeller" evidence="10">
    <location>
        <begin position="366"/>
        <end position="689"/>
    </location>
</feature>
<keyword evidence="2" id="KW-0690">Ribosome biogenesis</keyword>
<comment type="caution">
    <text evidence="11">The sequence shown here is derived from an EMBL/GenBank/DDBJ whole genome shotgun (WGS) entry which is preliminary data.</text>
</comment>
<keyword evidence="6" id="KW-0804">Transcription</keyword>
<dbReference type="SUPFAM" id="SSF50998">
    <property type="entry name" value="Quinoprotein alcohol dehydrogenase-like"/>
    <property type="match status" value="1"/>
</dbReference>
<evidence type="ECO:0000256" key="5">
    <source>
        <dbReference type="ARBA" id="ARBA00022737"/>
    </source>
</evidence>
<evidence type="ECO:0000313" key="12">
    <source>
        <dbReference type="Proteomes" id="UP001623349"/>
    </source>
</evidence>
<evidence type="ECO:0000256" key="2">
    <source>
        <dbReference type="ARBA" id="ARBA00022517"/>
    </source>
</evidence>
<dbReference type="InterPro" id="IPR015943">
    <property type="entry name" value="WD40/YVTN_repeat-like_dom_sf"/>
</dbReference>
<dbReference type="PANTHER" id="PTHR44215:SF1">
    <property type="entry name" value="WD REPEAT-CONTAINING PROTEIN 75"/>
    <property type="match status" value="1"/>
</dbReference>
<organism evidence="11 12">
    <name type="scientific">Apodemus speciosus</name>
    <name type="common">Large Japanese field mouse</name>
    <dbReference type="NCBI Taxonomy" id="105296"/>
    <lineage>
        <taxon>Eukaryota</taxon>
        <taxon>Metazoa</taxon>
        <taxon>Chordata</taxon>
        <taxon>Craniata</taxon>
        <taxon>Vertebrata</taxon>
        <taxon>Euteleostomi</taxon>
        <taxon>Mammalia</taxon>
        <taxon>Eutheria</taxon>
        <taxon>Euarchontoglires</taxon>
        <taxon>Glires</taxon>
        <taxon>Rodentia</taxon>
        <taxon>Myomorpha</taxon>
        <taxon>Muroidea</taxon>
        <taxon>Muridae</taxon>
        <taxon>Murinae</taxon>
        <taxon>Apodemus</taxon>
    </lineage>
</organism>
<proteinExistence type="predicted"/>
<dbReference type="SMART" id="SM00320">
    <property type="entry name" value="WD40"/>
    <property type="match status" value="7"/>
</dbReference>
<evidence type="ECO:0000259" key="10">
    <source>
        <dbReference type="Pfam" id="PF23769"/>
    </source>
</evidence>
<evidence type="ECO:0000256" key="3">
    <source>
        <dbReference type="ARBA" id="ARBA00022552"/>
    </source>
</evidence>
<keyword evidence="4 8" id="KW-0853">WD repeat</keyword>
<accession>A0ABQ0ECZ9</accession>
<evidence type="ECO:0000256" key="1">
    <source>
        <dbReference type="ARBA" id="ARBA00004604"/>
    </source>
</evidence>
<dbReference type="EMBL" id="BAAFST010000001">
    <property type="protein sequence ID" value="GAB1284937.1"/>
    <property type="molecule type" value="Genomic_DNA"/>
</dbReference>
<dbReference type="Pfam" id="PF23769">
    <property type="entry name" value="Beta-prop_WDR75_2nd"/>
    <property type="match status" value="1"/>
</dbReference>
<dbReference type="InterPro" id="IPR001680">
    <property type="entry name" value="WD40_rpt"/>
</dbReference>
<evidence type="ECO:0000256" key="8">
    <source>
        <dbReference type="PROSITE-ProRule" id="PRU00221"/>
    </source>
</evidence>
<dbReference type="InterPro" id="IPR053826">
    <property type="entry name" value="WDR75"/>
</dbReference>
<dbReference type="SUPFAM" id="SSF117289">
    <property type="entry name" value="Nucleoporin domain"/>
    <property type="match status" value="1"/>
</dbReference>
<evidence type="ECO:0000313" key="11">
    <source>
        <dbReference type="EMBL" id="GAB1284937.1"/>
    </source>
</evidence>
<dbReference type="PROSITE" id="PS50294">
    <property type="entry name" value="WD_REPEATS_REGION"/>
    <property type="match status" value="1"/>
</dbReference>
<keyword evidence="7" id="KW-0539">Nucleus</keyword>
<dbReference type="Gene3D" id="2.130.10.10">
    <property type="entry name" value="YVTN repeat-like/Quinoprotein amine dehydrogenase"/>
    <property type="match status" value="3"/>
</dbReference>
<dbReference type="InterPro" id="IPR011047">
    <property type="entry name" value="Quinoprotein_ADH-like_sf"/>
</dbReference>
<feature type="region of interest" description="Disordered" evidence="9">
    <location>
        <begin position="788"/>
        <end position="833"/>
    </location>
</feature>
<protein>
    <submittedName>
        <fullName evidence="11">WD repeat-containing protein 75</fullName>
    </submittedName>
</protein>
<dbReference type="PROSITE" id="PS50082">
    <property type="entry name" value="WD_REPEATS_2"/>
    <property type="match status" value="1"/>
</dbReference>
<evidence type="ECO:0000256" key="6">
    <source>
        <dbReference type="ARBA" id="ARBA00023163"/>
    </source>
</evidence>
<evidence type="ECO:0000256" key="4">
    <source>
        <dbReference type="ARBA" id="ARBA00022574"/>
    </source>
</evidence>
<dbReference type="Proteomes" id="UP001623349">
    <property type="component" value="Unassembled WGS sequence"/>
</dbReference>
<dbReference type="PANTHER" id="PTHR44215">
    <property type="entry name" value="WD REPEAT-CONTAINING PROTEIN 75"/>
    <property type="match status" value="1"/>
</dbReference>
<keyword evidence="12" id="KW-1185">Reference proteome</keyword>
<sequence length="856" mass="96865">MVEEKMYIFCVSGDFVKVYSTGTEECVHILHGHKHLVTGILINPNNHLQLYSCSFDGTIKLWDYLDGILIKTFTVGPKLHALFIPHHAEDSVYLTISKEEPGFACPGTHCVDQADFKPTENFLPLALTPTLLGLKDIFQLVSVKLPKSTSRDVEAKELSFVLDYVNKSPKCIAFGNEMKSKVNSVGLSRQNTGEYVAAVRDFYLSVYFFKKKKTCNFTLPSTKNKKNANNKFTCVACHPKEDCIASGHMDGKIRLWRNFHDDKKYTYTCLHWHHDMVMDLAFTVTGTSLLSGGRECVLVEWRDGSEKNKEFLPRLGSSIEHISVSPAGDLFCTSHSDNKITVIHRNLDASAVIQGLVKDRSVSTGLLVDPRTKALVLNGKPGHLQFYSLQGDKQLYNLDIIQQEYINDEGLIQIELTKAAFGCSGSWLATVEQRQENENELELQMKLWNYSKKTQGFVLNTKITMPHDDHITALCFNNAENYEKPILVTASRDGHFKVWILTDDSDIYKKAIGWTCDFVGSYHKYQATNCCFSEDGSLLAVSFEEIVTIWDSETWELKCTFCQRAGNIRHLCFGRLTCSKFLLGTTENGVLCCWNLLSCSVQWSAKLNVSVMEPNPYSDHVAAVAQSSVGSDLFVFKPSEPRPLYIQKNVSREEVQWGVFVPRDVPESFTSEAHQWLNRSQFYFLTKSQCLLTFSTKSPEEKITPTSKQLLAEENLPTTPFSFILGKHRQQQDAKLTETSENELVQLPLTENIPAITELLHTPAHVLPSASFLCSLFINSLLLSKKTESAEETPDDVDMERTKESEDSDEEYDVTEKAKETNNTDLGEDALHQLSKSEEKELRKFRKVDYSWLIAL</sequence>
<comment type="subcellular location">
    <subcellularLocation>
        <location evidence="1">Nucleus</location>
        <location evidence="1">Nucleolus</location>
    </subcellularLocation>
</comment>
<keyword evidence="3" id="KW-0698">rRNA processing</keyword>
<dbReference type="InterPro" id="IPR057644">
    <property type="entry name" value="Beta-prop_WDR75_2nd"/>
</dbReference>
<keyword evidence="5" id="KW-0677">Repeat</keyword>
<evidence type="ECO:0000256" key="7">
    <source>
        <dbReference type="ARBA" id="ARBA00023242"/>
    </source>
</evidence>
<gene>
    <name evidence="11" type="ORF">APTSU1_000016700</name>
</gene>
<feature type="repeat" description="WD" evidence="8">
    <location>
        <begin position="30"/>
        <end position="72"/>
    </location>
</feature>
<dbReference type="Pfam" id="PF23869">
    <property type="entry name" value="Beta-prop_WDR75_1st"/>
    <property type="match status" value="2"/>
</dbReference>